<sequence>MKTETLAHNPFMLMLSPEAVLAAVERSEKLGRLNRRLCHPLDRPQPLTPDGQPRSAAADAASQND</sequence>
<accession>A0A3S2WYB3</accession>
<comment type="caution">
    <text evidence="2">The sequence shown here is derived from an EMBL/GenBank/DDBJ whole genome shotgun (WGS) entry which is preliminary data.</text>
</comment>
<dbReference type="OrthoDB" id="8910497at2"/>
<evidence type="ECO:0000313" key="3">
    <source>
        <dbReference type="Proteomes" id="UP000288178"/>
    </source>
</evidence>
<dbReference type="AlphaFoldDB" id="A0A3S2WYB3"/>
<gene>
    <name evidence="2" type="ORF">ENE75_21705</name>
</gene>
<dbReference type="RefSeq" id="WP_128200606.1">
    <property type="nucleotide sequence ID" value="NZ_SACT01000009.1"/>
</dbReference>
<dbReference type="EMBL" id="SACT01000009">
    <property type="protein sequence ID" value="RVT48967.1"/>
    <property type="molecule type" value="Genomic_DNA"/>
</dbReference>
<keyword evidence="3" id="KW-1185">Reference proteome</keyword>
<protein>
    <submittedName>
        <fullName evidence="2">Uncharacterized protein</fullName>
    </submittedName>
</protein>
<feature type="region of interest" description="Disordered" evidence="1">
    <location>
        <begin position="33"/>
        <end position="65"/>
    </location>
</feature>
<proteinExistence type="predicted"/>
<dbReference type="Proteomes" id="UP000288178">
    <property type="component" value="Unassembled WGS sequence"/>
</dbReference>
<evidence type="ECO:0000313" key="2">
    <source>
        <dbReference type="EMBL" id="RVT48967.1"/>
    </source>
</evidence>
<evidence type="ECO:0000256" key="1">
    <source>
        <dbReference type="SAM" id="MobiDB-lite"/>
    </source>
</evidence>
<name>A0A3S2WYB3_9BURK</name>
<organism evidence="2 3">
    <name type="scientific">Rubrivivax albus</name>
    <dbReference type="NCBI Taxonomy" id="2499835"/>
    <lineage>
        <taxon>Bacteria</taxon>
        <taxon>Pseudomonadati</taxon>
        <taxon>Pseudomonadota</taxon>
        <taxon>Betaproteobacteria</taxon>
        <taxon>Burkholderiales</taxon>
        <taxon>Sphaerotilaceae</taxon>
        <taxon>Rubrivivax</taxon>
    </lineage>
</organism>
<reference evidence="2 3" key="1">
    <citation type="submission" date="2019-01" db="EMBL/GenBank/DDBJ databases">
        <authorList>
            <person name="Chen W.-M."/>
        </authorList>
    </citation>
    <scope>NUCLEOTIDE SEQUENCE [LARGE SCALE GENOMIC DNA]</scope>
    <source>
        <strain evidence="2 3">ICH-3</strain>
    </source>
</reference>